<protein>
    <submittedName>
        <fullName evidence="1">Uncharacterized protein</fullName>
    </submittedName>
</protein>
<name>A0A9D4EYG0_DREPO</name>
<proteinExistence type="predicted"/>
<dbReference type="Proteomes" id="UP000828390">
    <property type="component" value="Unassembled WGS sequence"/>
</dbReference>
<sequence length="242" mass="27347">MKKRTFFSGHIKLNKFACLFQVTVHIKVVSLPETHSEVNTQYGKKDIYSARVADSSDHKSLTIWSKEIYRQLKVDEFYVLTNLRSNMYDGNLTLNTTSSTTVTCATPLPTVVNIEREVVNKSSVLADLENVQVKKTLICKKCSKSVQEVNFADPTFLCPSCLYKQKTTSISVDIQISANMEGNKQKLTIKSKVLQEFVNMIEKQKLLKDIDALGDFLLLNGPFLFVFDGHGNVSKMEHPEVL</sequence>
<dbReference type="AlphaFoldDB" id="A0A9D4EYG0"/>
<dbReference type="InterPro" id="IPR012340">
    <property type="entry name" value="NA-bd_OB-fold"/>
</dbReference>
<keyword evidence="2" id="KW-1185">Reference proteome</keyword>
<gene>
    <name evidence="1" type="ORF">DPMN_164795</name>
</gene>
<reference evidence="1" key="1">
    <citation type="journal article" date="2019" name="bioRxiv">
        <title>The Genome of the Zebra Mussel, Dreissena polymorpha: A Resource for Invasive Species Research.</title>
        <authorList>
            <person name="McCartney M.A."/>
            <person name="Auch B."/>
            <person name="Kono T."/>
            <person name="Mallez S."/>
            <person name="Zhang Y."/>
            <person name="Obille A."/>
            <person name="Becker A."/>
            <person name="Abrahante J.E."/>
            <person name="Garbe J."/>
            <person name="Badalamenti J.P."/>
            <person name="Herman A."/>
            <person name="Mangelson H."/>
            <person name="Liachko I."/>
            <person name="Sullivan S."/>
            <person name="Sone E.D."/>
            <person name="Koren S."/>
            <person name="Silverstein K.A.T."/>
            <person name="Beckman K.B."/>
            <person name="Gohl D.M."/>
        </authorList>
    </citation>
    <scope>NUCLEOTIDE SEQUENCE</scope>
    <source>
        <strain evidence="1">Duluth1</strain>
        <tissue evidence="1">Whole animal</tissue>
    </source>
</reference>
<organism evidence="1 2">
    <name type="scientific">Dreissena polymorpha</name>
    <name type="common">Zebra mussel</name>
    <name type="synonym">Mytilus polymorpha</name>
    <dbReference type="NCBI Taxonomy" id="45954"/>
    <lineage>
        <taxon>Eukaryota</taxon>
        <taxon>Metazoa</taxon>
        <taxon>Spiralia</taxon>
        <taxon>Lophotrochozoa</taxon>
        <taxon>Mollusca</taxon>
        <taxon>Bivalvia</taxon>
        <taxon>Autobranchia</taxon>
        <taxon>Heteroconchia</taxon>
        <taxon>Euheterodonta</taxon>
        <taxon>Imparidentia</taxon>
        <taxon>Neoheterodontei</taxon>
        <taxon>Myida</taxon>
        <taxon>Dreissenoidea</taxon>
        <taxon>Dreissenidae</taxon>
        <taxon>Dreissena</taxon>
    </lineage>
</organism>
<evidence type="ECO:0000313" key="2">
    <source>
        <dbReference type="Proteomes" id="UP000828390"/>
    </source>
</evidence>
<comment type="caution">
    <text evidence="1">The sequence shown here is derived from an EMBL/GenBank/DDBJ whole genome shotgun (WGS) entry which is preliminary data.</text>
</comment>
<evidence type="ECO:0000313" key="1">
    <source>
        <dbReference type="EMBL" id="KAH3786686.1"/>
    </source>
</evidence>
<dbReference type="SUPFAM" id="SSF50249">
    <property type="entry name" value="Nucleic acid-binding proteins"/>
    <property type="match status" value="1"/>
</dbReference>
<accession>A0A9D4EYG0</accession>
<dbReference type="Gene3D" id="2.40.50.140">
    <property type="entry name" value="Nucleic acid-binding proteins"/>
    <property type="match status" value="1"/>
</dbReference>
<reference evidence="1" key="2">
    <citation type="submission" date="2020-11" db="EMBL/GenBank/DDBJ databases">
        <authorList>
            <person name="McCartney M.A."/>
            <person name="Auch B."/>
            <person name="Kono T."/>
            <person name="Mallez S."/>
            <person name="Becker A."/>
            <person name="Gohl D.M."/>
            <person name="Silverstein K.A.T."/>
            <person name="Koren S."/>
            <person name="Bechman K.B."/>
            <person name="Herman A."/>
            <person name="Abrahante J.E."/>
            <person name="Garbe J."/>
        </authorList>
    </citation>
    <scope>NUCLEOTIDE SEQUENCE</scope>
    <source>
        <strain evidence="1">Duluth1</strain>
        <tissue evidence="1">Whole animal</tissue>
    </source>
</reference>
<dbReference type="EMBL" id="JAIWYP010000008">
    <property type="protein sequence ID" value="KAH3786686.1"/>
    <property type="molecule type" value="Genomic_DNA"/>
</dbReference>